<evidence type="ECO:0000259" key="1">
    <source>
        <dbReference type="Pfam" id="PF01272"/>
    </source>
</evidence>
<protein>
    <submittedName>
        <fullName evidence="2">Nucleoside diphosphate kinase regulator</fullName>
    </submittedName>
</protein>
<dbReference type="SUPFAM" id="SSF54534">
    <property type="entry name" value="FKBP-like"/>
    <property type="match status" value="1"/>
</dbReference>
<evidence type="ECO:0000313" key="2">
    <source>
        <dbReference type="EMBL" id="MCK0532523.1"/>
    </source>
</evidence>
<keyword evidence="2" id="KW-0418">Kinase</keyword>
<organism evidence="2 3">
    <name type="scientific">Sphingobium agri</name>
    <dbReference type="NCBI Taxonomy" id="2933566"/>
    <lineage>
        <taxon>Bacteria</taxon>
        <taxon>Pseudomonadati</taxon>
        <taxon>Pseudomonadota</taxon>
        <taxon>Alphaproteobacteria</taxon>
        <taxon>Sphingomonadales</taxon>
        <taxon>Sphingomonadaceae</taxon>
        <taxon>Sphingobium</taxon>
    </lineage>
</organism>
<accession>A0ABT0DZI8</accession>
<dbReference type="InterPro" id="IPR023459">
    <property type="entry name" value="Tscrpt_elong_fac_GreA/B_fam"/>
</dbReference>
<dbReference type="RefSeq" id="WP_247232992.1">
    <property type="nucleotide sequence ID" value="NZ_JALKHS010000010.1"/>
</dbReference>
<dbReference type="PANTHER" id="PTHR30437:SF5">
    <property type="entry name" value="REGULATOR OF NUCLEOSIDE DIPHOSPHATE KINASE"/>
    <property type="match status" value="1"/>
</dbReference>
<comment type="caution">
    <text evidence="2">The sequence shown here is derived from an EMBL/GenBank/DDBJ whole genome shotgun (WGS) entry which is preliminary data.</text>
</comment>
<gene>
    <name evidence="2" type="primary">rnk</name>
    <name evidence="2" type="ORF">MU848_13110</name>
</gene>
<dbReference type="Proteomes" id="UP001203512">
    <property type="component" value="Unassembled WGS sequence"/>
</dbReference>
<dbReference type="NCBIfam" id="NF004396">
    <property type="entry name" value="PRK05753.1"/>
    <property type="match status" value="1"/>
</dbReference>
<dbReference type="GO" id="GO:0016301">
    <property type="term" value="F:kinase activity"/>
    <property type="evidence" value="ECO:0007669"/>
    <property type="project" value="UniProtKB-KW"/>
</dbReference>
<name>A0ABT0DZI8_9SPHN</name>
<dbReference type="Gene3D" id="3.10.50.30">
    <property type="entry name" value="Transcription elongation factor, GreA/GreB, C-terminal domain"/>
    <property type="match status" value="1"/>
</dbReference>
<keyword evidence="3" id="KW-1185">Reference proteome</keyword>
<evidence type="ECO:0000313" key="3">
    <source>
        <dbReference type="Proteomes" id="UP001203512"/>
    </source>
</evidence>
<dbReference type="InterPro" id="IPR036953">
    <property type="entry name" value="GreA/GreB_C_sf"/>
</dbReference>
<dbReference type="PANTHER" id="PTHR30437">
    <property type="entry name" value="TRANSCRIPTION ELONGATION FACTOR GREA"/>
    <property type="match status" value="1"/>
</dbReference>
<sequence>MTRSLSRGNPPVYFIDSEADSLANLALGVANSMPDVSDLLLSEINRAKVQAPSRIAPDIVTMHSTVEFVDEASGADRTVQIVYPAQADISAGRISILTPIAAGLIGLREGQSINWPDRDGRTRTLTVVKVTQPTRI</sequence>
<feature type="domain" description="Transcription elongation factor GreA/GreB C-terminal" evidence="1">
    <location>
        <begin position="58"/>
        <end position="131"/>
    </location>
</feature>
<reference evidence="2 3" key="1">
    <citation type="submission" date="2022-04" db="EMBL/GenBank/DDBJ databases">
        <authorList>
            <person name="Huq M.A."/>
        </authorList>
    </citation>
    <scope>NUCLEOTIDE SEQUENCE [LARGE SCALE GENOMIC DNA]</scope>
    <source>
        <strain evidence="2 3">MAH-33</strain>
    </source>
</reference>
<dbReference type="Pfam" id="PF01272">
    <property type="entry name" value="GreA_GreB"/>
    <property type="match status" value="1"/>
</dbReference>
<dbReference type="EMBL" id="JALKHS010000010">
    <property type="protein sequence ID" value="MCK0532523.1"/>
    <property type="molecule type" value="Genomic_DNA"/>
</dbReference>
<keyword evidence="2" id="KW-0808">Transferase</keyword>
<dbReference type="InterPro" id="IPR001437">
    <property type="entry name" value="Tscrpt_elong_fac_GreA/B_C"/>
</dbReference>
<proteinExistence type="predicted"/>